<comment type="caution">
    <text evidence="8">The sequence shown here is derived from an EMBL/GenBank/DDBJ whole genome shotgun (WGS) entry which is preliminary data.</text>
</comment>
<keyword evidence="7" id="KW-0288">FMN</keyword>
<sequence>MNSFGRIFRVSIFGESHGESVGINIDGCPAGLNLSAEDLLPDLERRKGGKGKGTTPRQEADYPFFKSGVFNGKTTGFPITILFENNNTRSEDYQKQRSFPRPGHADFTAHEKFGGNEDYRGGGHFSARLTTGLVAAGAIAKKLLQQITVNATLIEVGGLKDIEQGLQKAIDAKDSVGGIVECVVKGLPVGLGEPYFDSLESTLAHMMFAIPAVKGIEFGSGFAAAAMFGTEHNDVIENMTGKTTTNHAGGIVGGISNGNDLVFRLAIKPTSSTPKVQRSLNWETGQMEDFSIKGRHDLCVALRAPVIVEACTAIVLVDSMMLENRINRIPRVLQPVAHKVESIYHITTNDAWMKAKETGYYESASLASEGFIHCSTEAQVAGTLERFFAGQTNLVKLLIDPTKLVHELKYEQATDVDMLFPHVYGAINIDAVVEVITL</sequence>
<feature type="binding site" evidence="7">
    <location>
        <begin position="124"/>
        <end position="126"/>
    </location>
    <ligand>
        <name>FMN</name>
        <dbReference type="ChEBI" id="CHEBI:58210"/>
    </ligand>
</feature>
<comment type="similarity">
    <text evidence="2 7">Belongs to the chorismate synthase family.</text>
</comment>
<keyword evidence="7" id="KW-0285">Flavoprotein</keyword>
<dbReference type="SUPFAM" id="SSF103263">
    <property type="entry name" value="Chorismate synthase, AroC"/>
    <property type="match status" value="1"/>
</dbReference>
<keyword evidence="4 7" id="KW-0028">Amino-acid biosynthesis</keyword>
<accession>A0ABV8PXZ3</accession>
<dbReference type="Gene3D" id="3.60.150.10">
    <property type="entry name" value="Chorismate synthase AroC"/>
    <property type="match status" value="2"/>
</dbReference>
<feature type="binding site" evidence="7">
    <location>
        <position position="52"/>
    </location>
    <ligand>
        <name>NADP(+)</name>
        <dbReference type="ChEBI" id="CHEBI:58349"/>
    </ligand>
</feature>
<keyword evidence="5 7" id="KW-0057">Aromatic amino acid biosynthesis</keyword>
<reference evidence="9" key="1">
    <citation type="journal article" date="2019" name="Int. J. Syst. Evol. Microbiol.">
        <title>The Global Catalogue of Microorganisms (GCM) 10K type strain sequencing project: providing services to taxonomists for standard genome sequencing and annotation.</title>
        <authorList>
            <consortium name="The Broad Institute Genomics Platform"/>
            <consortium name="The Broad Institute Genome Sequencing Center for Infectious Disease"/>
            <person name="Wu L."/>
            <person name="Ma J."/>
        </authorList>
    </citation>
    <scope>NUCLEOTIDE SEQUENCE [LARGE SCALE GENOMIC DNA]</scope>
    <source>
        <strain evidence="9">CECT 8010</strain>
    </source>
</reference>
<dbReference type="InterPro" id="IPR020541">
    <property type="entry name" value="Chorismate_synthase_CS"/>
</dbReference>
<evidence type="ECO:0000313" key="8">
    <source>
        <dbReference type="EMBL" id="MFC4231655.1"/>
    </source>
</evidence>
<dbReference type="RefSeq" id="WP_379013213.1">
    <property type="nucleotide sequence ID" value="NZ_JBHSDC010000012.1"/>
</dbReference>
<dbReference type="GO" id="GO:0004107">
    <property type="term" value="F:chorismate synthase activity"/>
    <property type="evidence" value="ECO:0007669"/>
    <property type="project" value="UniProtKB-EC"/>
</dbReference>
<evidence type="ECO:0000256" key="2">
    <source>
        <dbReference type="ARBA" id="ARBA00008014"/>
    </source>
</evidence>
<dbReference type="PROSITE" id="PS00788">
    <property type="entry name" value="CHORISMATE_SYNTHASE_2"/>
    <property type="match status" value="1"/>
</dbReference>
<comment type="cofactor">
    <cofactor evidence="7">
        <name>FMNH2</name>
        <dbReference type="ChEBI" id="CHEBI:57618"/>
    </cofactor>
    <text evidence="7">Reduced FMN (FMNH(2)).</text>
</comment>
<evidence type="ECO:0000313" key="9">
    <source>
        <dbReference type="Proteomes" id="UP001595906"/>
    </source>
</evidence>
<dbReference type="PANTHER" id="PTHR21085:SF0">
    <property type="entry name" value="CHORISMATE SYNTHASE"/>
    <property type="match status" value="1"/>
</dbReference>
<dbReference type="SUPFAM" id="SSF56399">
    <property type="entry name" value="ADP-ribosylation"/>
    <property type="match status" value="1"/>
</dbReference>
<feature type="binding site" evidence="7">
    <location>
        <position position="46"/>
    </location>
    <ligand>
        <name>NADP(+)</name>
        <dbReference type="ChEBI" id="CHEBI:58349"/>
    </ligand>
</feature>
<dbReference type="EC" id="4.2.3.5" evidence="3 7"/>
<evidence type="ECO:0000256" key="6">
    <source>
        <dbReference type="ARBA" id="ARBA00023239"/>
    </source>
</evidence>
<dbReference type="InterPro" id="IPR009297">
    <property type="entry name" value="DUF952"/>
</dbReference>
<evidence type="ECO:0000256" key="7">
    <source>
        <dbReference type="HAMAP-Rule" id="MF_00300"/>
    </source>
</evidence>
<comment type="subunit">
    <text evidence="7">Homotetramer.</text>
</comment>
<dbReference type="EMBL" id="JBHSDC010000012">
    <property type="protein sequence ID" value="MFC4231655.1"/>
    <property type="molecule type" value="Genomic_DNA"/>
</dbReference>
<dbReference type="PANTHER" id="PTHR21085">
    <property type="entry name" value="CHORISMATE SYNTHASE"/>
    <property type="match status" value="1"/>
</dbReference>
<keyword evidence="6 7" id="KW-0456">Lyase</keyword>
<feature type="binding site" evidence="7">
    <location>
        <position position="295"/>
    </location>
    <ligand>
        <name>FMN</name>
        <dbReference type="ChEBI" id="CHEBI:58210"/>
    </ligand>
</feature>
<dbReference type="InterPro" id="IPR035904">
    <property type="entry name" value="Chorismate_synth_AroC_sf"/>
</dbReference>
<evidence type="ECO:0000256" key="1">
    <source>
        <dbReference type="ARBA" id="ARBA00005044"/>
    </source>
</evidence>
<name>A0ABV8PXZ3_9BACT</name>
<evidence type="ECO:0000256" key="3">
    <source>
        <dbReference type="ARBA" id="ARBA00013036"/>
    </source>
</evidence>
<keyword evidence="9" id="KW-1185">Reference proteome</keyword>
<dbReference type="InterPro" id="IPR000453">
    <property type="entry name" value="Chorismate_synth"/>
</dbReference>
<evidence type="ECO:0000256" key="5">
    <source>
        <dbReference type="ARBA" id="ARBA00023141"/>
    </source>
</evidence>
<comment type="pathway">
    <text evidence="1 7">Metabolic intermediate biosynthesis; chorismate biosynthesis; chorismate from D-erythrose 4-phosphate and phosphoenolpyruvate: step 7/7.</text>
</comment>
<keyword evidence="7" id="KW-0274">FAD</keyword>
<dbReference type="CDD" id="cd07304">
    <property type="entry name" value="Chorismate_synthase"/>
    <property type="match status" value="1"/>
</dbReference>
<dbReference type="Gene3D" id="3.20.170.20">
    <property type="entry name" value="Protein of unknown function DUF952"/>
    <property type="match status" value="1"/>
</dbReference>
<feature type="binding site" evidence="7">
    <location>
        <position position="253"/>
    </location>
    <ligand>
        <name>FMN</name>
        <dbReference type="ChEBI" id="CHEBI:58210"/>
    </ligand>
</feature>
<feature type="binding site" evidence="7">
    <location>
        <begin position="268"/>
        <end position="272"/>
    </location>
    <ligand>
        <name>FMN</name>
        <dbReference type="ChEBI" id="CHEBI:58210"/>
    </ligand>
</feature>
<protein>
    <recommendedName>
        <fullName evidence="3 7">Chorismate synthase</fullName>
        <shortName evidence="7">CS</shortName>
        <ecNumber evidence="3 7">4.2.3.5</ecNumber>
    </recommendedName>
    <alternativeName>
        <fullName evidence="7">5-enolpyruvylshikimate-3-phosphate phospholyase</fullName>
    </alternativeName>
</protein>
<dbReference type="Pfam" id="PF01264">
    <property type="entry name" value="Chorismate_synt"/>
    <property type="match status" value="1"/>
</dbReference>
<proteinExistence type="inferred from homology"/>
<gene>
    <name evidence="7" type="primary">aroC</name>
    <name evidence="8" type="ORF">ACFOW1_07125</name>
</gene>
<comment type="catalytic activity">
    <reaction evidence="7">
        <text>5-O-(1-carboxyvinyl)-3-phosphoshikimate = chorismate + phosphate</text>
        <dbReference type="Rhea" id="RHEA:21020"/>
        <dbReference type="ChEBI" id="CHEBI:29748"/>
        <dbReference type="ChEBI" id="CHEBI:43474"/>
        <dbReference type="ChEBI" id="CHEBI:57701"/>
        <dbReference type="EC" id="4.2.3.5"/>
    </reaction>
</comment>
<comment type="function">
    <text evidence="7">Catalyzes the anti-1,4-elimination of the C-3 phosphate and the C-6 proR hydrogen from 5-enolpyruvylshikimate-3-phosphate (EPSP) to yield chorismate, which is the branch point compound that serves as the starting substrate for the three terminal pathways of aromatic amino acid biosynthesis. This reaction introduces a second double bond into the aromatic ring system.</text>
</comment>
<organism evidence="8 9">
    <name type="scientific">Parasediminibacterium paludis</name>
    <dbReference type="NCBI Taxonomy" id="908966"/>
    <lineage>
        <taxon>Bacteria</taxon>
        <taxon>Pseudomonadati</taxon>
        <taxon>Bacteroidota</taxon>
        <taxon>Chitinophagia</taxon>
        <taxon>Chitinophagales</taxon>
        <taxon>Chitinophagaceae</taxon>
        <taxon>Parasediminibacterium</taxon>
    </lineage>
</organism>
<dbReference type="HAMAP" id="MF_00300">
    <property type="entry name" value="Chorismate_synth"/>
    <property type="match status" value="1"/>
</dbReference>
<dbReference type="Proteomes" id="UP001595906">
    <property type="component" value="Unassembled WGS sequence"/>
</dbReference>
<dbReference type="Pfam" id="PF06108">
    <property type="entry name" value="DUF952"/>
    <property type="match status" value="1"/>
</dbReference>
<comment type="caution">
    <text evidence="7">Lacks conserved residue(s) required for the propagation of feature annotation.</text>
</comment>
<keyword evidence="7" id="KW-0521">NADP</keyword>
<evidence type="ECO:0000256" key="4">
    <source>
        <dbReference type="ARBA" id="ARBA00022605"/>
    </source>
</evidence>